<dbReference type="EMBL" id="BMHF01000001">
    <property type="protein sequence ID" value="GGA25776.1"/>
    <property type="molecule type" value="Genomic_DNA"/>
</dbReference>
<comment type="caution">
    <text evidence="1">The sequence shown here is derived from an EMBL/GenBank/DDBJ whole genome shotgun (WGS) entry which is preliminary data.</text>
</comment>
<evidence type="ECO:0000313" key="1">
    <source>
        <dbReference type="EMBL" id="GGA25776.1"/>
    </source>
</evidence>
<keyword evidence="2" id="KW-1185">Reference proteome</keyword>
<dbReference type="Proteomes" id="UP000609323">
    <property type="component" value="Unassembled WGS sequence"/>
</dbReference>
<sequence>MAVGVSFACKLVRVVELLSPLSASVYSLLSVAAAKLVGISDVTITKQQRNASILPNRFDLIENPPFFRSGGPRLTQIVIGHIVNLINAQRYDVAYLPGF</sequence>
<accession>A0ABQ1FR33</accession>
<reference evidence="2" key="1">
    <citation type="journal article" date="2019" name="Int. J. Syst. Evol. Microbiol.">
        <title>The Global Catalogue of Microorganisms (GCM) 10K type strain sequencing project: providing services to taxonomists for standard genome sequencing and annotation.</title>
        <authorList>
            <consortium name="The Broad Institute Genomics Platform"/>
            <consortium name="The Broad Institute Genome Sequencing Center for Infectious Disease"/>
            <person name="Wu L."/>
            <person name="Ma J."/>
        </authorList>
    </citation>
    <scope>NUCLEOTIDE SEQUENCE [LARGE SCALE GENOMIC DNA]</scope>
    <source>
        <strain evidence="2">CGMCC 1.15044</strain>
    </source>
</reference>
<name>A0ABQ1FR33_9BACL</name>
<organism evidence="1 2">
    <name type="scientific">Paenibacillus physcomitrellae</name>
    <dbReference type="NCBI Taxonomy" id="1619311"/>
    <lineage>
        <taxon>Bacteria</taxon>
        <taxon>Bacillati</taxon>
        <taxon>Bacillota</taxon>
        <taxon>Bacilli</taxon>
        <taxon>Bacillales</taxon>
        <taxon>Paenibacillaceae</taxon>
        <taxon>Paenibacillus</taxon>
    </lineage>
</organism>
<proteinExistence type="predicted"/>
<protein>
    <submittedName>
        <fullName evidence="1">Uncharacterized protein</fullName>
    </submittedName>
</protein>
<gene>
    <name evidence="1" type="ORF">GCM10010917_08430</name>
</gene>
<evidence type="ECO:0000313" key="2">
    <source>
        <dbReference type="Proteomes" id="UP000609323"/>
    </source>
</evidence>